<dbReference type="Proteomes" id="UP000697330">
    <property type="component" value="Unassembled WGS sequence"/>
</dbReference>
<accession>A0A921GE06</accession>
<sequence length="89" mass="9689">MDGPVGIMFVRGSTTVVAASADPAPDVEESPAREADTLVWLEDGEERPFAPSQERRRPWLEESATWGEGSRAARPADDGPEPPDTLVWI</sequence>
<reference evidence="2" key="2">
    <citation type="submission" date="2021-09" db="EMBL/GenBank/DDBJ databases">
        <authorList>
            <person name="Gilroy R."/>
        </authorList>
    </citation>
    <scope>NUCLEOTIDE SEQUENCE</scope>
    <source>
        <strain evidence="2">CHK124-7917</strain>
    </source>
</reference>
<dbReference type="EMBL" id="DYWQ01000067">
    <property type="protein sequence ID" value="HJF45030.1"/>
    <property type="molecule type" value="Genomic_DNA"/>
</dbReference>
<proteinExistence type="predicted"/>
<protein>
    <submittedName>
        <fullName evidence="2">Uncharacterized protein</fullName>
    </submittedName>
</protein>
<dbReference type="OrthoDB" id="3193433at2"/>
<gene>
    <name evidence="2" type="ORF">K8U72_04510</name>
</gene>
<comment type="caution">
    <text evidence="2">The sequence shown here is derived from an EMBL/GenBank/DDBJ whole genome shotgun (WGS) entry which is preliminary data.</text>
</comment>
<dbReference type="RefSeq" id="WP_075279839.1">
    <property type="nucleotide sequence ID" value="NZ_CALUGK010000028.1"/>
</dbReference>
<organism evidence="2 3">
    <name type="scientific">Thermophilibacter provencensis</name>
    <dbReference type="NCBI Taxonomy" id="1852386"/>
    <lineage>
        <taxon>Bacteria</taxon>
        <taxon>Bacillati</taxon>
        <taxon>Actinomycetota</taxon>
        <taxon>Coriobacteriia</taxon>
        <taxon>Coriobacteriales</taxon>
        <taxon>Atopobiaceae</taxon>
        <taxon>Thermophilibacter</taxon>
    </lineage>
</organism>
<name>A0A921GE06_9ACTN</name>
<evidence type="ECO:0000313" key="3">
    <source>
        <dbReference type="Proteomes" id="UP000697330"/>
    </source>
</evidence>
<reference evidence="2" key="1">
    <citation type="journal article" date="2021" name="PeerJ">
        <title>Extensive microbial diversity within the chicken gut microbiome revealed by metagenomics and culture.</title>
        <authorList>
            <person name="Gilroy R."/>
            <person name="Ravi A."/>
            <person name="Getino M."/>
            <person name="Pursley I."/>
            <person name="Horton D.L."/>
            <person name="Alikhan N.F."/>
            <person name="Baker D."/>
            <person name="Gharbi K."/>
            <person name="Hall N."/>
            <person name="Watson M."/>
            <person name="Adriaenssens E.M."/>
            <person name="Foster-Nyarko E."/>
            <person name="Jarju S."/>
            <person name="Secka A."/>
            <person name="Antonio M."/>
            <person name="Oren A."/>
            <person name="Chaudhuri R.R."/>
            <person name="La Ragione R."/>
            <person name="Hildebrand F."/>
            <person name="Pallen M.J."/>
        </authorList>
    </citation>
    <scope>NUCLEOTIDE SEQUENCE</scope>
    <source>
        <strain evidence="2">CHK124-7917</strain>
    </source>
</reference>
<evidence type="ECO:0000256" key="1">
    <source>
        <dbReference type="SAM" id="MobiDB-lite"/>
    </source>
</evidence>
<evidence type="ECO:0000313" key="2">
    <source>
        <dbReference type="EMBL" id="HJF45030.1"/>
    </source>
</evidence>
<dbReference type="AlphaFoldDB" id="A0A921GE06"/>
<feature type="region of interest" description="Disordered" evidence="1">
    <location>
        <begin position="43"/>
        <end position="89"/>
    </location>
</feature>